<comment type="caution">
    <text evidence="9">The sequence shown here is derived from an EMBL/GenBank/DDBJ whole genome shotgun (WGS) entry which is preliminary data.</text>
</comment>
<dbReference type="InterPro" id="IPR046373">
    <property type="entry name" value="Acyl-CoA_Oxase/DH_mid-dom_sf"/>
</dbReference>
<evidence type="ECO:0000256" key="5">
    <source>
        <dbReference type="RuleBase" id="RU362125"/>
    </source>
</evidence>
<dbReference type="Proteomes" id="UP001585080">
    <property type="component" value="Unassembled WGS sequence"/>
</dbReference>
<proteinExistence type="inferred from homology"/>
<reference evidence="9 10" key="1">
    <citation type="submission" date="2024-01" db="EMBL/GenBank/DDBJ databases">
        <title>Genome mining of biosynthetic gene clusters to explore secondary metabolites of Streptomyces sp.</title>
        <authorList>
            <person name="Baig A."/>
            <person name="Ajitkumar Shintre N."/>
            <person name="Kumar H."/>
            <person name="Anbarasu A."/>
            <person name="Ramaiah S."/>
        </authorList>
    </citation>
    <scope>NUCLEOTIDE SEQUENCE [LARGE SCALE GENOMIC DNA]</scope>
    <source>
        <strain evidence="9 10">A57</strain>
    </source>
</reference>
<dbReference type="Pfam" id="PF00441">
    <property type="entry name" value="Acyl-CoA_dh_1"/>
    <property type="match status" value="1"/>
</dbReference>
<dbReference type="InterPro" id="IPR036250">
    <property type="entry name" value="AcylCo_DH-like_C"/>
</dbReference>
<evidence type="ECO:0000256" key="4">
    <source>
        <dbReference type="ARBA" id="ARBA00022827"/>
    </source>
</evidence>
<evidence type="ECO:0000313" key="9">
    <source>
        <dbReference type="EMBL" id="MFB8777978.1"/>
    </source>
</evidence>
<dbReference type="PANTHER" id="PTHR43884:SF12">
    <property type="entry name" value="ISOVALERYL-COA DEHYDROGENASE, MITOCHONDRIAL-RELATED"/>
    <property type="match status" value="1"/>
</dbReference>
<evidence type="ECO:0000256" key="1">
    <source>
        <dbReference type="ARBA" id="ARBA00001974"/>
    </source>
</evidence>
<dbReference type="Gene3D" id="2.40.110.10">
    <property type="entry name" value="Butyryl-CoA Dehydrogenase, subunit A, domain 2"/>
    <property type="match status" value="1"/>
</dbReference>
<dbReference type="RefSeq" id="WP_376736406.1">
    <property type="nucleotide sequence ID" value="NZ_JAYMRP010000065.1"/>
</dbReference>
<comment type="similarity">
    <text evidence="2 5">Belongs to the acyl-CoA dehydrogenase family.</text>
</comment>
<dbReference type="GO" id="GO:0016491">
    <property type="term" value="F:oxidoreductase activity"/>
    <property type="evidence" value="ECO:0007669"/>
    <property type="project" value="UniProtKB-KW"/>
</dbReference>
<dbReference type="EC" id="1.-.-.-" evidence="9"/>
<evidence type="ECO:0000259" key="7">
    <source>
        <dbReference type="Pfam" id="PF02770"/>
    </source>
</evidence>
<accession>A0ABV5EMT9</accession>
<dbReference type="InterPro" id="IPR013786">
    <property type="entry name" value="AcylCoA_DH/ox_N"/>
</dbReference>
<dbReference type="SUPFAM" id="SSF56645">
    <property type="entry name" value="Acyl-CoA dehydrogenase NM domain-like"/>
    <property type="match status" value="1"/>
</dbReference>
<sequence length="401" mass="43068">MPADFLSHPFTPEETAEDHRRLRQQAQAFTSEHIAPLTAPMEARGPHTDHTVRAALAETGWLGVLLCNGWGGLALGHVAKTVILQVLAFTSPAAAAILQASVLGAAPIAEFGSEEMQRAWLPEIAAGRCWPTIAVTEPGRGSHVLGIETTARRSGRQYILEGEKVLVGNAALGDVHCVVARTGKAGKANSLTAFLVEKGTLGLDIVPAPVNGLHGFSVDTVRLTRVCVPATHVIGHVGDGLAVAQHASVVYGRLNLAAVALGTHQRLLQETAQRVTTRPRYRGNLSDLDTVRHRIADMQHHLMTAELAAYHAAHLLDQGVPCDPWLHHAKLTAHRAGAASCEHAKQLWGGHAARLGSTVEQFRRDFDLIHAPAGPDDLQLIRLAEHILGPHRPHWSAHHTT</sequence>
<evidence type="ECO:0000259" key="6">
    <source>
        <dbReference type="Pfam" id="PF00441"/>
    </source>
</evidence>
<dbReference type="SUPFAM" id="SSF47203">
    <property type="entry name" value="Acyl-CoA dehydrogenase C-terminal domain-like"/>
    <property type="match status" value="1"/>
</dbReference>
<gene>
    <name evidence="9" type="ORF">VSS16_35635</name>
</gene>
<dbReference type="InterPro" id="IPR006091">
    <property type="entry name" value="Acyl-CoA_Oxase/DH_mid-dom"/>
</dbReference>
<name>A0ABV5EMT9_9ACTN</name>
<protein>
    <submittedName>
        <fullName evidence="9">Acyl-CoA dehydrogenase family protein</fullName>
        <ecNumber evidence="9">1.-.-.-</ecNumber>
    </submittedName>
</protein>
<evidence type="ECO:0000256" key="2">
    <source>
        <dbReference type="ARBA" id="ARBA00009347"/>
    </source>
</evidence>
<feature type="domain" description="Acyl-CoA dehydrogenase/oxidase N-terminal" evidence="8">
    <location>
        <begin position="17"/>
        <end position="127"/>
    </location>
</feature>
<dbReference type="Gene3D" id="1.20.140.10">
    <property type="entry name" value="Butyryl-CoA Dehydrogenase, subunit A, domain 3"/>
    <property type="match status" value="1"/>
</dbReference>
<dbReference type="Pfam" id="PF02770">
    <property type="entry name" value="Acyl-CoA_dh_M"/>
    <property type="match status" value="1"/>
</dbReference>
<keyword evidence="3 5" id="KW-0285">Flavoprotein</keyword>
<keyword evidence="5 9" id="KW-0560">Oxidoreductase</keyword>
<dbReference type="InterPro" id="IPR037069">
    <property type="entry name" value="AcylCoA_DH/ox_N_sf"/>
</dbReference>
<dbReference type="EMBL" id="JAYMRP010000065">
    <property type="protein sequence ID" value="MFB8777978.1"/>
    <property type="molecule type" value="Genomic_DNA"/>
</dbReference>
<comment type="cofactor">
    <cofactor evidence="1 5">
        <name>FAD</name>
        <dbReference type="ChEBI" id="CHEBI:57692"/>
    </cofactor>
</comment>
<evidence type="ECO:0000256" key="3">
    <source>
        <dbReference type="ARBA" id="ARBA00022630"/>
    </source>
</evidence>
<dbReference type="CDD" id="cd00567">
    <property type="entry name" value="ACAD"/>
    <property type="match status" value="1"/>
</dbReference>
<dbReference type="PANTHER" id="PTHR43884">
    <property type="entry name" value="ACYL-COA DEHYDROGENASE"/>
    <property type="match status" value="1"/>
</dbReference>
<dbReference type="InterPro" id="IPR009075">
    <property type="entry name" value="AcylCo_DH/oxidase_C"/>
</dbReference>
<evidence type="ECO:0000313" key="10">
    <source>
        <dbReference type="Proteomes" id="UP001585080"/>
    </source>
</evidence>
<organism evidence="9 10">
    <name type="scientific">Streptomyces broussonetiae</name>
    <dbReference type="NCBI Taxonomy" id="2686304"/>
    <lineage>
        <taxon>Bacteria</taxon>
        <taxon>Bacillati</taxon>
        <taxon>Actinomycetota</taxon>
        <taxon>Actinomycetes</taxon>
        <taxon>Kitasatosporales</taxon>
        <taxon>Streptomycetaceae</taxon>
        <taxon>Streptomyces</taxon>
    </lineage>
</organism>
<feature type="domain" description="Acyl-CoA oxidase/dehydrogenase middle" evidence="7">
    <location>
        <begin position="133"/>
        <end position="225"/>
    </location>
</feature>
<dbReference type="Gene3D" id="1.10.540.10">
    <property type="entry name" value="Acyl-CoA dehydrogenase/oxidase, N-terminal domain"/>
    <property type="match status" value="1"/>
</dbReference>
<evidence type="ECO:0000259" key="8">
    <source>
        <dbReference type="Pfam" id="PF02771"/>
    </source>
</evidence>
<feature type="domain" description="Acyl-CoA dehydrogenase/oxidase C-terminal" evidence="6">
    <location>
        <begin position="238"/>
        <end position="388"/>
    </location>
</feature>
<keyword evidence="4 5" id="KW-0274">FAD</keyword>
<dbReference type="Pfam" id="PF02771">
    <property type="entry name" value="Acyl-CoA_dh_N"/>
    <property type="match status" value="1"/>
</dbReference>
<keyword evidence="10" id="KW-1185">Reference proteome</keyword>
<dbReference type="InterPro" id="IPR009100">
    <property type="entry name" value="AcylCoA_DH/oxidase_NM_dom_sf"/>
</dbReference>